<sequence length="48" mass="5073">MTTLLLAQGPLRIGSEQSSASVLLVESDLVTGENWGLLIVHTHTACPI</sequence>
<protein>
    <submittedName>
        <fullName evidence="1">Uncharacterized protein</fullName>
    </submittedName>
</protein>
<evidence type="ECO:0000313" key="1">
    <source>
        <dbReference type="EMBL" id="SVD35589.1"/>
    </source>
</evidence>
<feature type="non-terminal residue" evidence="1">
    <location>
        <position position="48"/>
    </location>
</feature>
<organism evidence="1">
    <name type="scientific">marine metagenome</name>
    <dbReference type="NCBI Taxonomy" id="408172"/>
    <lineage>
        <taxon>unclassified sequences</taxon>
        <taxon>metagenomes</taxon>
        <taxon>ecological metagenomes</taxon>
    </lineage>
</organism>
<reference evidence="1" key="1">
    <citation type="submission" date="2018-05" db="EMBL/GenBank/DDBJ databases">
        <authorList>
            <person name="Lanie J.A."/>
            <person name="Ng W.-L."/>
            <person name="Kazmierczak K.M."/>
            <person name="Andrzejewski T.M."/>
            <person name="Davidsen T.M."/>
            <person name="Wayne K.J."/>
            <person name="Tettelin H."/>
            <person name="Glass J.I."/>
            <person name="Rusch D."/>
            <person name="Podicherti R."/>
            <person name="Tsui H.-C.T."/>
            <person name="Winkler M.E."/>
        </authorList>
    </citation>
    <scope>NUCLEOTIDE SEQUENCE</scope>
</reference>
<name>A0A382UMU3_9ZZZZ</name>
<dbReference type="AlphaFoldDB" id="A0A382UMU3"/>
<proteinExistence type="predicted"/>
<gene>
    <name evidence="1" type="ORF">METZ01_LOCUS388443</name>
</gene>
<accession>A0A382UMU3</accession>
<dbReference type="EMBL" id="UINC01145452">
    <property type="protein sequence ID" value="SVD35589.1"/>
    <property type="molecule type" value="Genomic_DNA"/>
</dbReference>